<dbReference type="Proteomes" id="UP000202181">
    <property type="component" value="Segment"/>
</dbReference>
<protein>
    <submittedName>
        <fullName evidence="1">Uncharacterized protein</fullName>
    </submittedName>
</protein>
<dbReference type="RefSeq" id="YP_009290638.1">
    <property type="nucleotide sequence ID" value="NC_031107.2"/>
</dbReference>
<sequence length="53" mass="5651">MVGGSTKNHSLFRILYVSLQTRFGVRDGEPLSGCIIISVNPAWCVGADVTGIN</sequence>
<evidence type="ECO:0000313" key="1">
    <source>
        <dbReference type="EMBL" id="ANZ48033.1"/>
    </source>
</evidence>
<dbReference type="EMBL" id="KX397364">
    <property type="protein sequence ID" value="ANZ48033.1"/>
    <property type="molecule type" value="Genomic_DNA"/>
</dbReference>
<reference evidence="1" key="1">
    <citation type="submission" date="2016-06" db="EMBL/GenBank/DDBJ databases">
        <authorList>
            <person name="Berg J.A."/>
            <person name="Hyde J.R."/>
            <person name="Breakwell D.P."/>
            <person name="Hope S."/>
            <person name="Grose J.H."/>
        </authorList>
    </citation>
    <scope>NUCLEOTIDE SEQUENCE [LARGE SCALE GENOMIC DNA]</scope>
</reference>
<dbReference type="GeneID" id="29056970"/>
<organism evidence="1 2">
    <name type="scientific">Erwinia phage vB_EamM_Asesino</name>
    <dbReference type="NCBI Taxonomy" id="1883370"/>
    <lineage>
        <taxon>Viruses</taxon>
        <taxon>Duplodnaviria</taxon>
        <taxon>Heunggongvirae</taxon>
        <taxon>Uroviricota</taxon>
        <taxon>Caudoviricetes</taxon>
        <taxon>Chimalliviridae</taxon>
        <taxon>Erskinevirus</taxon>
        <taxon>Erskinevirus asesino</taxon>
    </lineage>
</organism>
<proteinExistence type="predicted"/>
<gene>
    <name evidence="1" type="ORF">ASESINO_20</name>
</gene>
<accession>A0A1B2I9S9</accession>
<evidence type="ECO:0000313" key="2">
    <source>
        <dbReference type="Proteomes" id="UP000202181"/>
    </source>
</evidence>
<keyword evidence="2" id="KW-1185">Reference proteome</keyword>
<dbReference type="KEGG" id="vg:29056970"/>
<name>A0A1B2I9S9_9CAUD</name>